<name>A0A7H0HML4_9ACTN</name>
<evidence type="ECO:0000313" key="4">
    <source>
        <dbReference type="Proteomes" id="UP000516230"/>
    </source>
</evidence>
<evidence type="ECO:0000256" key="2">
    <source>
        <dbReference type="SAM" id="SignalP"/>
    </source>
</evidence>
<reference evidence="3 4" key="1">
    <citation type="submission" date="2020-08" db="EMBL/GenBank/DDBJ databases">
        <title>A novel species.</title>
        <authorList>
            <person name="Gao J."/>
        </authorList>
    </citation>
    <scope>NUCLEOTIDE SEQUENCE [LARGE SCALE GENOMIC DNA]</scope>
    <source>
        <strain evidence="3 4">CRPJ-33</strain>
    </source>
</reference>
<dbReference type="EMBL" id="CP060825">
    <property type="protein sequence ID" value="QNP61780.1"/>
    <property type="molecule type" value="Genomic_DNA"/>
</dbReference>
<gene>
    <name evidence="3" type="ORF">IAG43_01795</name>
</gene>
<feature type="region of interest" description="Disordered" evidence="1">
    <location>
        <begin position="27"/>
        <end position="66"/>
    </location>
</feature>
<sequence length="253" mass="26115">MPVRQGAARLLLRTLCAALVLTGCAGGGSPSDDARARTGTDDSGRHAATPRPAPPPPGIPGLGTATAASLGDANRQALVVTGEGPDSSVSSVVLWERDTADAPWRAVLGPWPAHNALRGWTRDHVADDLRSPIGVFGLGDAGGRLPDPGTLLPYDEDPAFAVSGTGFLGEPLAGSFDYVVAIDWNRVTGTTPLDKERPLGEGRGGGVWIHVDHQGPTRACVSLAAEHMRELLLALDPDSVPVVVMGPAAELGR</sequence>
<dbReference type="Proteomes" id="UP000516230">
    <property type="component" value="Chromosome"/>
</dbReference>
<dbReference type="RefSeq" id="WP_187738984.1">
    <property type="nucleotide sequence ID" value="NZ_CP060825.1"/>
</dbReference>
<keyword evidence="2" id="KW-0732">Signal</keyword>
<evidence type="ECO:0000313" key="3">
    <source>
        <dbReference type="EMBL" id="QNP61780.1"/>
    </source>
</evidence>
<accession>A0A7H0HML4</accession>
<dbReference type="PANTHER" id="PTHR38589:SF1">
    <property type="entry name" value="BLR0621 PROTEIN"/>
    <property type="match status" value="1"/>
</dbReference>
<feature type="signal peptide" evidence="2">
    <location>
        <begin position="1"/>
        <end position="25"/>
    </location>
</feature>
<proteinExistence type="predicted"/>
<feature type="chain" id="PRO_5039123881" description="YkuD domain-containing protein" evidence="2">
    <location>
        <begin position="26"/>
        <end position="253"/>
    </location>
</feature>
<evidence type="ECO:0008006" key="5">
    <source>
        <dbReference type="Google" id="ProtNLM"/>
    </source>
</evidence>
<dbReference type="PROSITE" id="PS51257">
    <property type="entry name" value="PROKAR_LIPOPROTEIN"/>
    <property type="match status" value="1"/>
</dbReference>
<dbReference type="PANTHER" id="PTHR38589">
    <property type="entry name" value="BLR0621 PROTEIN"/>
    <property type="match status" value="1"/>
</dbReference>
<evidence type="ECO:0000256" key="1">
    <source>
        <dbReference type="SAM" id="MobiDB-lite"/>
    </source>
</evidence>
<dbReference type="AlphaFoldDB" id="A0A7H0HML4"/>
<dbReference type="KEGG" id="sgj:IAG43_01795"/>
<organism evidence="3 4">
    <name type="scientific">Streptomyces genisteinicus</name>
    <dbReference type="NCBI Taxonomy" id="2768068"/>
    <lineage>
        <taxon>Bacteria</taxon>
        <taxon>Bacillati</taxon>
        <taxon>Actinomycetota</taxon>
        <taxon>Actinomycetes</taxon>
        <taxon>Kitasatosporales</taxon>
        <taxon>Streptomycetaceae</taxon>
        <taxon>Streptomyces</taxon>
    </lineage>
</organism>
<keyword evidence="4" id="KW-1185">Reference proteome</keyword>
<protein>
    <recommendedName>
        <fullName evidence="5">YkuD domain-containing protein</fullName>
    </recommendedName>
</protein>
<feature type="compositionally biased region" description="Basic and acidic residues" evidence="1">
    <location>
        <begin position="32"/>
        <end position="45"/>
    </location>
</feature>